<feature type="transmembrane region" description="Helical" evidence="7">
    <location>
        <begin position="236"/>
        <end position="261"/>
    </location>
</feature>
<dbReference type="GO" id="GO:0016020">
    <property type="term" value="C:membrane"/>
    <property type="evidence" value="ECO:0007669"/>
    <property type="project" value="UniProtKB-SubCell"/>
</dbReference>
<proteinExistence type="inferred from homology"/>
<feature type="transmembrane region" description="Helical" evidence="7">
    <location>
        <begin position="113"/>
        <end position="133"/>
    </location>
</feature>
<evidence type="ECO:0000256" key="6">
    <source>
        <dbReference type="ARBA" id="ARBA00023136"/>
    </source>
</evidence>
<reference evidence="9" key="1">
    <citation type="submission" date="2014-01" db="EMBL/GenBank/DDBJ databases">
        <authorList>
            <person name="Aslett M."/>
        </authorList>
    </citation>
    <scope>NUCLEOTIDE SEQUENCE</scope>
    <source>
        <strain evidence="9">CDC</strain>
    </source>
</reference>
<feature type="transmembrane region" description="Helical" evidence="7">
    <location>
        <begin position="145"/>
        <end position="171"/>
    </location>
</feature>
<dbReference type="InterPro" id="IPR001204">
    <property type="entry name" value="Phos_transporter"/>
</dbReference>
<comment type="function">
    <text evidence="7">Sodium-phosphate symporter.</text>
</comment>
<feature type="transmembrane region" description="Helical" evidence="7">
    <location>
        <begin position="530"/>
        <end position="562"/>
    </location>
</feature>
<evidence type="ECO:0000256" key="4">
    <source>
        <dbReference type="ARBA" id="ARBA00022692"/>
    </source>
</evidence>
<evidence type="ECO:0000313" key="9">
    <source>
        <dbReference type="EMBL" id="CDO66196.1"/>
    </source>
</evidence>
<feature type="transmembrane region" description="Helical" evidence="7">
    <location>
        <begin position="48"/>
        <end position="67"/>
    </location>
</feature>
<feature type="transmembrane region" description="Helical" evidence="7">
    <location>
        <begin position="183"/>
        <end position="201"/>
    </location>
</feature>
<feature type="transmembrane region" description="Helical" evidence="7">
    <location>
        <begin position="617"/>
        <end position="639"/>
    </location>
</feature>
<feature type="transmembrane region" description="Helical" evidence="7">
    <location>
        <begin position="87"/>
        <end position="106"/>
    </location>
</feature>
<feature type="transmembrane region" description="Helical" evidence="7">
    <location>
        <begin position="488"/>
        <end position="510"/>
    </location>
</feature>
<keyword evidence="2 7" id="KW-0813">Transport</keyword>
<comment type="similarity">
    <text evidence="7">Belongs to the inorganic phosphate transporter (PiT) (TC 2.A.20) family.</text>
</comment>
<dbReference type="Proteomes" id="UP000027581">
    <property type="component" value="Unassembled WGS sequence"/>
</dbReference>
<dbReference type="AlphaFoldDB" id="A0A060S310"/>
<name>A0A060S310_PLARE</name>
<gene>
    <name evidence="9" type="primary">PiT</name>
    <name evidence="9" type="ORF">PRCDC_1339900</name>
</gene>
<comment type="subcellular location">
    <subcellularLocation>
        <location evidence="1 7">Membrane</location>
        <topology evidence="1 7">Multi-pass membrane protein</topology>
    </subcellularLocation>
</comment>
<evidence type="ECO:0000313" key="10">
    <source>
        <dbReference type="Proteomes" id="UP000027581"/>
    </source>
</evidence>
<evidence type="ECO:0000256" key="3">
    <source>
        <dbReference type="ARBA" id="ARBA00022592"/>
    </source>
</evidence>
<evidence type="ECO:0000256" key="8">
    <source>
        <dbReference type="SAM" id="MobiDB-lite"/>
    </source>
</evidence>
<dbReference type="GO" id="GO:0005315">
    <property type="term" value="F:phosphate transmembrane transporter activity"/>
    <property type="evidence" value="ECO:0007669"/>
    <property type="project" value="InterPro"/>
</dbReference>
<feature type="compositionally biased region" description="Low complexity" evidence="8">
    <location>
        <begin position="395"/>
        <end position="415"/>
    </location>
</feature>
<evidence type="ECO:0000256" key="1">
    <source>
        <dbReference type="ARBA" id="ARBA00004141"/>
    </source>
</evidence>
<dbReference type="EMBL" id="HG810774">
    <property type="protein sequence ID" value="CDO66196.1"/>
    <property type="molecule type" value="Genomic_DNA"/>
</dbReference>
<dbReference type="PhylomeDB" id="A0A060S310"/>
<evidence type="ECO:0000256" key="7">
    <source>
        <dbReference type="RuleBase" id="RU363058"/>
    </source>
</evidence>
<sequence>MVTGPDMLWLVITSGIACFFMAFVTGANDIANTFSTSIGSKAISIKKALIVAFFFEALGASLLGGTVTDSIRSKIINFQVFYDTPEFLMLGMCCALMGATVWLAVATRAGLPVSTTHSIIGALLGFGLATGNMKSIKWEKINNIVISWLAAPILAGTCSAIAFTVLRMLILRKKNSFEIIKKMYWFLIFLITLPFSVFLIFHNPIVINTQCKMKKDGKVIVSSPCYIEDWSAAHSFYASIICIILSSVLTAIGSFVIYIIYNKRINNYNLKKKIFCEELADIEKNPQNNFCAIINSSLNSVASNETQLTQANNKTPNGTKQNQVVNSTKSNNSIILVLPGDKNVKSQQDDSKTKGTDKTGSVESHHVVHMKDNGSEDKSHENILKKNVDKVTNMNENNNNSNSNNGNSNSKSNEGNGKGGGDLKNMDNVIIENFDPQTEIVFSSLQIISAILGVVAQSANDTANAIGPFAAVFNTYNNGIRGKIKVQWYILLFGGLSMSLGLSIMGYRVIKTVGMKLIKITPARGFTIELISGLVVLFFSICGIPLSSTHCAVSSVIGLGLVEAKMNADNKKHARKSMDKDIIQVDKDKSFTLTEKIKYPFSFLNTSCVNLRLFRTVFLSWILTVVFSATVTAGIYSFAAYSPSYIMKMQTV</sequence>
<dbReference type="GO" id="GO:0035435">
    <property type="term" value="P:phosphate ion transmembrane transport"/>
    <property type="evidence" value="ECO:0007669"/>
    <property type="project" value="TreeGrafter"/>
</dbReference>
<keyword evidence="10" id="KW-1185">Reference proteome</keyword>
<evidence type="ECO:0000256" key="5">
    <source>
        <dbReference type="ARBA" id="ARBA00022989"/>
    </source>
</evidence>
<keyword evidence="6 7" id="KW-0472">Membrane</keyword>
<organism evidence="9 10">
    <name type="scientific">Plasmodium reichenowi</name>
    <dbReference type="NCBI Taxonomy" id="5854"/>
    <lineage>
        <taxon>Eukaryota</taxon>
        <taxon>Sar</taxon>
        <taxon>Alveolata</taxon>
        <taxon>Apicomplexa</taxon>
        <taxon>Aconoidasida</taxon>
        <taxon>Haemosporida</taxon>
        <taxon>Plasmodiidae</taxon>
        <taxon>Plasmodium</taxon>
        <taxon>Plasmodium (Laverania)</taxon>
    </lineage>
</organism>
<dbReference type="VEuPathDB" id="PlasmoDB:PRCDC_1339900"/>
<dbReference type="VEuPathDB" id="PlasmoDB:PRG01_1343400"/>
<keyword evidence="3 7" id="KW-0592">Phosphate transport</keyword>
<keyword evidence="4 7" id="KW-0812">Transmembrane</keyword>
<protein>
    <recommendedName>
        <fullName evidence="7">Phosphate transporter</fullName>
    </recommendedName>
</protein>
<keyword evidence="5 7" id="KW-1133">Transmembrane helix</keyword>
<dbReference type="PANTHER" id="PTHR11101:SF80">
    <property type="entry name" value="PHOSPHATE TRANSPORTER"/>
    <property type="match status" value="1"/>
</dbReference>
<evidence type="ECO:0000256" key="2">
    <source>
        <dbReference type="ARBA" id="ARBA00022448"/>
    </source>
</evidence>
<dbReference type="PANTHER" id="PTHR11101">
    <property type="entry name" value="PHOSPHATE TRANSPORTER"/>
    <property type="match status" value="1"/>
</dbReference>
<dbReference type="Pfam" id="PF01384">
    <property type="entry name" value="PHO4"/>
    <property type="match status" value="1"/>
</dbReference>
<accession>A0A060S310</accession>
<feature type="transmembrane region" description="Helical" evidence="7">
    <location>
        <begin position="6"/>
        <end position="27"/>
    </location>
</feature>
<feature type="region of interest" description="Disordered" evidence="8">
    <location>
        <begin position="338"/>
        <end position="421"/>
    </location>
</feature>
<reference evidence="9" key="2">
    <citation type="submission" date="2014-05" db="EMBL/GenBank/DDBJ databases">
        <title>The genome sequences of chimpanzee malaria parasites reveal the path to human adaptation.</title>
        <authorList>
            <person name="Otto T.D."/>
            <person name="Rayner J.C."/>
            <person name="Boehme U."/>
            <person name="Pain A."/>
            <person name="Spottiswoode N."/>
            <person name="Sanders M."/>
            <person name="Quail M."/>
            <person name="Ollomo B."/>
            <person name="Renaud F."/>
            <person name="Thomas A.W."/>
            <person name="Prugnolle F."/>
            <person name="Conway D.J."/>
            <person name="Newbold C."/>
            <person name="Berriman M."/>
        </authorList>
    </citation>
    <scope>NUCLEOTIDE SEQUENCE [LARGE SCALE GENOMIC DNA]</scope>
    <source>
        <strain evidence="9">CDC</strain>
    </source>
</reference>
<feature type="compositionally biased region" description="Basic and acidic residues" evidence="8">
    <location>
        <begin position="342"/>
        <end position="357"/>
    </location>
</feature>
<feature type="compositionally biased region" description="Basic and acidic residues" evidence="8">
    <location>
        <begin position="363"/>
        <end position="389"/>
    </location>
</feature>